<organism evidence="2 3">
    <name type="scientific">Stenotrophomonas maltophilia</name>
    <name type="common">Pseudomonas maltophilia</name>
    <name type="synonym">Xanthomonas maltophilia</name>
    <dbReference type="NCBI Taxonomy" id="40324"/>
    <lineage>
        <taxon>Bacteria</taxon>
        <taxon>Pseudomonadati</taxon>
        <taxon>Pseudomonadota</taxon>
        <taxon>Gammaproteobacteria</taxon>
        <taxon>Lysobacterales</taxon>
        <taxon>Lysobacteraceae</taxon>
        <taxon>Stenotrophomonas</taxon>
        <taxon>Stenotrophomonas maltophilia group</taxon>
    </lineage>
</organism>
<accession>A0ABD7C971</accession>
<reference evidence="2 3" key="1">
    <citation type="submission" date="2021-01" db="EMBL/GenBank/DDBJ databases">
        <title>Genome Characterization of a novel Stenotrophomonas isolate with high keratinase activity.</title>
        <authorList>
            <person name="Cao Z.-J."/>
        </authorList>
    </citation>
    <scope>NUCLEOTIDE SEQUENCE [LARGE SCALE GENOMIC DNA]</scope>
    <source>
        <strain evidence="2 3">DHHJ</strain>
    </source>
</reference>
<evidence type="ECO:0000313" key="2">
    <source>
        <dbReference type="EMBL" id="QQQ44128.1"/>
    </source>
</evidence>
<dbReference type="RefSeq" id="WP_201118930.1">
    <property type="nucleotide sequence ID" value="NZ_CP067993.1"/>
</dbReference>
<name>A0ABD7C971_STEMA</name>
<feature type="region of interest" description="Disordered" evidence="1">
    <location>
        <begin position="1"/>
        <end position="32"/>
    </location>
</feature>
<protein>
    <submittedName>
        <fullName evidence="2">Uncharacterized protein</fullName>
    </submittedName>
</protein>
<dbReference type="AlphaFoldDB" id="A0ABD7C971"/>
<evidence type="ECO:0000313" key="3">
    <source>
        <dbReference type="Proteomes" id="UP000596095"/>
    </source>
</evidence>
<gene>
    <name evidence="2" type="ORF">JJL50_08935</name>
</gene>
<evidence type="ECO:0000256" key="1">
    <source>
        <dbReference type="SAM" id="MobiDB-lite"/>
    </source>
</evidence>
<proteinExistence type="predicted"/>
<feature type="compositionally biased region" description="Basic and acidic residues" evidence="1">
    <location>
        <begin position="16"/>
        <end position="26"/>
    </location>
</feature>
<sequence length="69" mass="7862">MKKTKAIAPRINPQRAPRERRMDHNTVSRPKRVRARVVADGPAETVEQFAARGGQVQHLTTSWEQVHAH</sequence>
<dbReference type="Proteomes" id="UP000596095">
    <property type="component" value="Chromosome"/>
</dbReference>
<dbReference type="EMBL" id="CP067993">
    <property type="protein sequence ID" value="QQQ44128.1"/>
    <property type="molecule type" value="Genomic_DNA"/>
</dbReference>